<gene>
    <name evidence="1" type="ORF">G127AT_05500</name>
</gene>
<protein>
    <submittedName>
        <fullName evidence="1">Uncharacterized protein</fullName>
    </submittedName>
</protein>
<reference evidence="1" key="1">
    <citation type="submission" date="2021-03" db="EMBL/GenBank/DDBJ databases">
        <title>Agromyces archimandritus sp. nov., isolated from the cockroach Archimandrita tessellata.</title>
        <authorList>
            <person name="Guzman J."/>
            <person name="Ortuzar M."/>
            <person name="Poehlein A."/>
            <person name="Daniel R."/>
            <person name="Trujillo M."/>
            <person name="Vilcinskas A."/>
        </authorList>
    </citation>
    <scope>NUCLEOTIDE SEQUENCE</scope>
    <source>
        <strain evidence="1">G127AT</strain>
    </source>
</reference>
<dbReference type="Proteomes" id="UP000671914">
    <property type="component" value="Chromosome"/>
</dbReference>
<organism evidence="1 2">
    <name type="scientific">Agromyces archimandritae</name>
    <dbReference type="NCBI Taxonomy" id="2781962"/>
    <lineage>
        <taxon>Bacteria</taxon>
        <taxon>Bacillati</taxon>
        <taxon>Actinomycetota</taxon>
        <taxon>Actinomycetes</taxon>
        <taxon>Micrococcales</taxon>
        <taxon>Microbacteriaceae</taxon>
        <taxon>Agromyces</taxon>
    </lineage>
</organism>
<dbReference type="RefSeq" id="WP_210900856.1">
    <property type="nucleotide sequence ID" value="NZ_CP071696.1"/>
</dbReference>
<keyword evidence="2" id="KW-1185">Reference proteome</keyword>
<dbReference type="AlphaFoldDB" id="A0A975IR28"/>
<name>A0A975IR28_9MICO</name>
<accession>A0A975IR28</accession>
<proteinExistence type="predicted"/>
<dbReference type="KEGG" id="aarc:G127AT_05500"/>
<evidence type="ECO:0000313" key="2">
    <source>
        <dbReference type="Proteomes" id="UP000671914"/>
    </source>
</evidence>
<dbReference type="EMBL" id="CP071696">
    <property type="protein sequence ID" value="QTX05661.1"/>
    <property type="molecule type" value="Genomic_DNA"/>
</dbReference>
<evidence type="ECO:0000313" key="1">
    <source>
        <dbReference type="EMBL" id="QTX05661.1"/>
    </source>
</evidence>
<sequence>MSDILKSIASIRTAGVIDGLRVLVADSVAFGTTEHVGTIVVCGSHGGRSAGEYARRYGYAALLTSDAGIGRNDAGIAGLRDLDEVDVPGVGISHVSARIGDGDDVWENGVVSYANRCASLCGVLLGQTTQEAVTAIAAGIRTRKVDA</sequence>